<evidence type="ECO:0000313" key="2">
    <source>
        <dbReference type="Proteomes" id="UP000423396"/>
    </source>
</evidence>
<reference evidence="1 2" key="1">
    <citation type="submission" date="2019-10" db="EMBL/GenBank/DDBJ databases">
        <title>Genome Sequences from Six Type Strain Members of the Archaeal Family Sulfolobaceae: Acidianus ambivalens, Acidianus infernus, Metallosphaera prunae, Stygiolobus azoricus, Sulfolobus metallicus, and Sulfurisphaera ohwakuensis.</title>
        <authorList>
            <person name="Counts J.A."/>
            <person name="Kelly R.M."/>
        </authorList>
    </citation>
    <scope>NUCLEOTIDE SEQUENCE [LARGE SCALE GENOMIC DNA]</scope>
    <source>
        <strain evidence="1 2">FC6</strain>
    </source>
</reference>
<accession>A0A650CNG7</accession>
<evidence type="ECO:0000313" key="1">
    <source>
        <dbReference type="EMBL" id="QGR19235.1"/>
    </source>
</evidence>
<dbReference type="EMBL" id="CP045483">
    <property type="protein sequence ID" value="QGR19235.1"/>
    <property type="molecule type" value="Genomic_DNA"/>
</dbReference>
<proteinExistence type="predicted"/>
<gene>
    <name evidence="1" type="ORF">D1868_04075</name>
</gene>
<dbReference type="AlphaFoldDB" id="A0A650CNG7"/>
<sequence>MKILEVIKNDMVRELITKFNVTHELVVSISLVTNWGKFIDFSIPKDVKNIIVIVPEDFDCDVRNQIKSVRRELSVIVLKLPEIKGKLYVLY</sequence>
<protein>
    <submittedName>
        <fullName evidence="1">DUF4898 domain-containing protein</fullName>
    </submittedName>
</protein>
<dbReference type="Proteomes" id="UP000423396">
    <property type="component" value="Chromosome"/>
</dbReference>
<dbReference type="InterPro" id="IPR032603">
    <property type="entry name" value="DUF4898"/>
</dbReference>
<dbReference type="Pfam" id="PF16239">
    <property type="entry name" value="DUF4898"/>
    <property type="match status" value="1"/>
</dbReference>
<name>A0A650CNG7_9CREN</name>
<dbReference type="RefSeq" id="WP_156005806.1">
    <property type="nucleotide sequence ID" value="NZ_CP045483.1"/>
</dbReference>
<dbReference type="KEGG" id="sazo:D1868_04075"/>
<dbReference type="GeneID" id="42798222"/>
<keyword evidence="2" id="KW-1185">Reference proteome</keyword>
<organism evidence="1 2">
    <name type="scientific">Stygiolobus azoricus</name>
    <dbReference type="NCBI Taxonomy" id="41675"/>
    <lineage>
        <taxon>Archaea</taxon>
        <taxon>Thermoproteota</taxon>
        <taxon>Thermoprotei</taxon>
        <taxon>Sulfolobales</taxon>
        <taxon>Sulfolobaceae</taxon>
        <taxon>Stygiolobus</taxon>
    </lineage>
</organism>